<dbReference type="AlphaFoldDB" id="A0A0L8N3R2"/>
<dbReference type="PATRIC" id="fig|1961.12.peg.1039"/>
<sequence>MNARPVGSPSRSSSPTHAQRLLAIYLNDHLAGANSGVSLIRRMARTHRGTPAGPPLAELAEQIAEDRESLREIMTALDVPAQWPRVVVGRLAEKAGRLKLNGHLVSRSPLSDVLELEAMRIGVQGKAELWQSLGILAETADHLDRAAVDRLLTRARQQAAVLDGLHDDAARRSLTSASPSAPASTSASTSGSPSVPARRDTGPSRRTRWA</sequence>
<comment type="caution">
    <text evidence="2">The sequence shown here is derived from an EMBL/GenBank/DDBJ whole genome shotgun (WGS) entry which is preliminary data.</text>
</comment>
<evidence type="ECO:0000313" key="3">
    <source>
        <dbReference type="Proteomes" id="UP000037084"/>
    </source>
</evidence>
<organism evidence="2 3">
    <name type="scientific">Streptomyces virginiae</name>
    <name type="common">Streptomyces cinnamonensis</name>
    <dbReference type="NCBI Taxonomy" id="1961"/>
    <lineage>
        <taxon>Bacteria</taxon>
        <taxon>Bacillati</taxon>
        <taxon>Actinomycetota</taxon>
        <taxon>Actinomycetes</taxon>
        <taxon>Kitasatosporales</taxon>
        <taxon>Streptomycetaceae</taxon>
        <taxon>Streptomyces</taxon>
    </lineage>
</organism>
<name>A0A0L8N3R2_STRVG</name>
<feature type="compositionally biased region" description="Low complexity" evidence="1">
    <location>
        <begin position="172"/>
        <end position="196"/>
    </location>
</feature>
<proteinExistence type="predicted"/>
<feature type="region of interest" description="Disordered" evidence="1">
    <location>
        <begin position="171"/>
        <end position="210"/>
    </location>
</feature>
<dbReference type="RefSeq" id="WP_053168461.1">
    <property type="nucleotide sequence ID" value="NZ_LGUV01000013.1"/>
</dbReference>
<reference evidence="3" key="1">
    <citation type="submission" date="2015-07" db="EMBL/GenBank/DDBJ databases">
        <authorList>
            <consortium name="Consortium for Microbial Forensics and Genomics (microFORGE)"/>
            <person name="Knight B.M."/>
            <person name="Roberts D.P."/>
            <person name="Lin D."/>
            <person name="Hari K."/>
            <person name="Fletcher J."/>
            <person name="Melcher U."/>
            <person name="Blagden T."/>
            <person name="Winegar R.A."/>
        </authorList>
    </citation>
    <scope>NUCLEOTIDE SEQUENCE [LARGE SCALE GENOMIC DNA]</scope>
    <source>
        <strain evidence="3">NRRL B-1447</strain>
    </source>
</reference>
<evidence type="ECO:0000313" key="2">
    <source>
        <dbReference type="EMBL" id="KOG57316.1"/>
    </source>
</evidence>
<protein>
    <submittedName>
        <fullName evidence="2">Uncharacterized protein</fullName>
    </submittedName>
</protein>
<evidence type="ECO:0000256" key="1">
    <source>
        <dbReference type="SAM" id="MobiDB-lite"/>
    </source>
</evidence>
<dbReference type="EMBL" id="LGUV01000013">
    <property type="protein sequence ID" value="KOG57316.1"/>
    <property type="molecule type" value="Genomic_DNA"/>
</dbReference>
<dbReference type="Proteomes" id="UP000037084">
    <property type="component" value="Unassembled WGS sequence"/>
</dbReference>
<accession>A0A0L8N3R2</accession>
<gene>
    <name evidence="2" type="ORF">ADK75_04875</name>
</gene>